<dbReference type="RefSeq" id="WP_308956982.1">
    <property type="nucleotide sequence ID" value="NZ_JAVICY010000026.1"/>
</dbReference>
<dbReference type="Gene3D" id="3.40.50.1820">
    <property type="entry name" value="alpha/beta hydrolase"/>
    <property type="match status" value="1"/>
</dbReference>
<evidence type="ECO:0000313" key="3">
    <source>
        <dbReference type="EMBL" id="MDQ9072665.1"/>
    </source>
</evidence>
<name>A0AAW8JN66_9GAMM</name>
<evidence type="ECO:0000259" key="2">
    <source>
        <dbReference type="Pfam" id="PF00561"/>
    </source>
</evidence>
<feature type="domain" description="AB hydrolase-1" evidence="2">
    <location>
        <begin position="73"/>
        <end position="307"/>
    </location>
</feature>
<dbReference type="GO" id="GO:0016020">
    <property type="term" value="C:membrane"/>
    <property type="evidence" value="ECO:0007669"/>
    <property type="project" value="TreeGrafter"/>
</dbReference>
<feature type="chain" id="PRO_5043488357" evidence="1">
    <location>
        <begin position="31"/>
        <end position="325"/>
    </location>
</feature>
<dbReference type="SUPFAM" id="SSF53474">
    <property type="entry name" value="alpha/beta-Hydrolases"/>
    <property type="match status" value="1"/>
</dbReference>
<dbReference type="PRINTS" id="PR00111">
    <property type="entry name" value="ABHYDROLASE"/>
</dbReference>
<organism evidence="3 4">
    <name type="scientific">Acinetobacter gerneri</name>
    <dbReference type="NCBI Taxonomy" id="202952"/>
    <lineage>
        <taxon>Bacteria</taxon>
        <taxon>Pseudomonadati</taxon>
        <taxon>Pseudomonadota</taxon>
        <taxon>Gammaproteobacteria</taxon>
        <taxon>Moraxellales</taxon>
        <taxon>Moraxellaceae</taxon>
        <taxon>Acinetobacter</taxon>
    </lineage>
</organism>
<dbReference type="PANTHER" id="PTHR43798">
    <property type="entry name" value="MONOACYLGLYCEROL LIPASE"/>
    <property type="match status" value="1"/>
</dbReference>
<keyword evidence="1" id="KW-0732">Signal</keyword>
<dbReference type="GO" id="GO:0016787">
    <property type="term" value="F:hydrolase activity"/>
    <property type="evidence" value="ECO:0007669"/>
    <property type="project" value="UniProtKB-KW"/>
</dbReference>
<dbReference type="InterPro" id="IPR029058">
    <property type="entry name" value="AB_hydrolase_fold"/>
</dbReference>
<reference evidence="3" key="1">
    <citation type="submission" date="2023-08" db="EMBL/GenBank/DDBJ databases">
        <title>Emergence of clinically-relevant ST2 carbapenem-resistant Acinetobacter baumannii strains in hospital sewages in Zhejiang, East of China.</title>
        <authorList>
            <person name="Kaichao C."/>
            <person name="Zhang R."/>
        </authorList>
    </citation>
    <scope>NUCLEOTIDE SEQUENCE</scope>
    <source>
        <strain evidence="3">M-SY-60</strain>
    </source>
</reference>
<dbReference type="EMBL" id="JAVIDA010000024">
    <property type="protein sequence ID" value="MDQ9072665.1"/>
    <property type="molecule type" value="Genomic_DNA"/>
</dbReference>
<dbReference type="AlphaFoldDB" id="A0AAW8JN66"/>
<proteinExistence type="predicted"/>
<dbReference type="Pfam" id="PF00561">
    <property type="entry name" value="Abhydrolase_1"/>
    <property type="match status" value="1"/>
</dbReference>
<dbReference type="Proteomes" id="UP001243195">
    <property type="component" value="Unassembled WGS sequence"/>
</dbReference>
<protein>
    <submittedName>
        <fullName evidence="3">Alpha/beta hydrolase</fullName>
    </submittedName>
</protein>
<gene>
    <name evidence="3" type="ORF">RFH51_14485</name>
</gene>
<feature type="signal peptide" evidence="1">
    <location>
        <begin position="1"/>
        <end position="30"/>
    </location>
</feature>
<keyword evidence="3" id="KW-0378">Hydrolase</keyword>
<evidence type="ECO:0000256" key="1">
    <source>
        <dbReference type="SAM" id="SignalP"/>
    </source>
</evidence>
<comment type="caution">
    <text evidence="3">The sequence shown here is derived from an EMBL/GenBank/DDBJ whole genome shotgun (WGS) entry which is preliminary data.</text>
</comment>
<evidence type="ECO:0000313" key="4">
    <source>
        <dbReference type="Proteomes" id="UP001243195"/>
    </source>
</evidence>
<sequence>MKRTFPKLLLSACLAMGSAGVLSIATSSHAASSSINIQSVLQQERAWAGLQSKRLKVADIDWAYSEGGDASKPTVMLVHGLAGSRDNWNRVARYLTPYYHVIIPDLPGQGDSKVPADFDYSIPNLAEKLRRFAEAAKVDKNLNIAGHSMGGAIALLYTAQYPIDTQSLFLVDSAGVFKSANTPYLKDPTLLRQFVVRKPGDFDRLFSIATALPPFVPNELKVEQEKMMISQQENTSKLVEQLVTMAKLYTPDTFSLATRSIDQPVLIAWGDQDKIINVEAAAELKSLLKNAQDPVILKGVGHMPIMEQEQLLVKPYLDFLKKNAK</sequence>
<dbReference type="PANTHER" id="PTHR43798:SF33">
    <property type="entry name" value="HYDROLASE, PUTATIVE (AFU_ORTHOLOGUE AFUA_2G14860)-RELATED"/>
    <property type="match status" value="1"/>
</dbReference>
<accession>A0AAW8JN66</accession>
<dbReference type="InterPro" id="IPR050266">
    <property type="entry name" value="AB_hydrolase_sf"/>
</dbReference>
<dbReference type="InterPro" id="IPR000073">
    <property type="entry name" value="AB_hydrolase_1"/>
</dbReference>